<evidence type="ECO:0000256" key="8">
    <source>
        <dbReference type="RuleBase" id="RU003993"/>
    </source>
</evidence>
<organism evidence="11 12">
    <name type="scientific">Magnetococcus marinus (strain ATCC BAA-1437 / JCM 17883 / MC-1)</name>
    <dbReference type="NCBI Taxonomy" id="156889"/>
    <lineage>
        <taxon>Bacteria</taxon>
        <taxon>Pseudomonadati</taxon>
        <taxon>Pseudomonadota</taxon>
        <taxon>Magnetococcia</taxon>
        <taxon>Magnetococcales</taxon>
        <taxon>Magnetococcaceae</taxon>
        <taxon>Magnetococcus</taxon>
    </lineage>
</organism>
<dbReference type="RefSeq" id="WP_011712582.1">
    <property type="nucleotide sequence ID" value="NC_008576.1"/>
</dbReference>
<dbReference type="eggNOG" id="COG0681">
    <property type="taxonomic scope" value="Bacteria"/>
</dbReference>
<keyword evidence="8" id="KW-1133">Transmembrane helix</keyword>
<comment type="caution">
    <text evidence="9">Lacks conserved residue(s) required for the propagation of feature annotation.</text>
</comment>
<evidence type="ECO:0000256" key="7">
    <source>
        <dbReference type="PIRSR" id="PIRSR600223-1"/>
    </source>
</evidence>
<dbReference type="Gene3D" id="2.10.109.10">
    <property type="entry name" value="Umud Fragment, subunit A"/>
    <property type="match status" value="1"/>
</dbReference>
<feature type="active site" evidence="7">
    <location>
        <position position="102"/>
    </location>
</feature>
<comment type="similarity">
    <text evidence="2 9">Belongs to the peptidase S26 family.</text>
</comment>
<evidence type="ECO:0000313" key="11">
    <source>
        <dbReference type="EMBL" id="ABK43425.1"/>
    </source>
</evidence>
<dbReference type="NCBIfam" id="TIGR02227">
    <property type="entry name" value="sigpep_I_bact"/>
    <property type="match status" value="1"/>
</dbReference>
<dbReference type="Pfam" id="PF10502">
    <property type="entry name" value="Peptidase_S26"/>
    <property type="match status" value="1"/>
</dbReference>
<accession>A0L632</accession>
<dbReference type="EMBL" id="CP000471">
    <property type="protein sequence ID" value="ABK43425.1"/>
    <property type="molecule type" value="Genomic_DNA"/>
</dbReference>
<dbReference type="GO" id="GO:0004252">
    <property type="term" value="F:serine-type endopeptidase activity"/>
    <property type="evidence" value="ECO:0007669"/>
    <property type="project" value="InterPro"/>
</dbReference>
<dbReference type="HOGENOM" id="CLU_028723_1_1_5"/>
<dbReference type="InterPro" id="IPR019756">
    <property type="entry name" value="Pept_S26A_signal_pept_1_Ser-AS"/>
</dbReference>
<evidence type="ECO:0000256" key="2">
    <source>
        <dbReference type="ARBA" id="ARBA00009370"/>
    </source>
</evidence>
<reference evidence="11 12" key="2">
    <citation type="journal article" date="2012" name="Int. J. Syst. Evol. Microbiol.">
        <title>Magnetococcus marinus gen. nov., sp. nov., a marine, magnetotactic bacterium that represents a novel lineage (Magnetococcaceae fam. nov.; Magnetococcales ord. nov.) at the base of the Alphaproteobacteria.</title>
        <authorList>
            <person name="Bazylinski D.A."/>
            <person name="Williams T.J."/>
            <person name="Lefevre C.T."/>
            <person name="Berg R.J."/>
            <person name="Zhang C.L."/>
            <person name="Bowser S.S."/>
            <person name="Dean A.J."/>
            <person name="Beveridge T.J."/>
        </authorList>
    </citation>
    <scope>NUCLEOTIDE SEQUENCE [LARGE SCALE GENOMIC DNA]</scope>
    <source>
        <strain evidence="12">ATCC BAA-1437 / JCM 17883 / MC-1</strain>
    </source>
</reference>
<dbReference type="InterPro" id="IPR000223">
    <property type="entry name" value="Pept_S26A_signal_pept_1"/>
</dbReference>
<dbReference type="KEGG" id="mgm:Mmc1_0906"/>
<dbReference type="PRINTS" id="PR00727">
    <property type="entry name" value="LEADERPTASE"/>
</dbReference>
<evidence type="ECO:0000256" key="9">
    <source>
        <dbReference type="RuleBase" id="RU362042"/>
    </source>
</evidence>
<evidence type="ECO:0000256" key="4">
    <source>
        <dbReference type="ARBA" id="ARBA00019232"/>
    </source>
</evidence>
<dbReference type="PROSITE" id="PS00501">
    <property type="entry name" value="SPASE_I_1"/>
    <property type="match status" value="1"/>
</dbReference>
<dbReference type="InterPro" id="IPR036286">
    <property type="entry name" value="LexA/Signal_pep-like_sf"/>
</dbReference>
<dbReference type="Proteomes" id="UP000002586">
    <property type="component" value="Chromosome"/>
</dbReference>
<comment type="subcellular location">
    <subcellularLocation>
        <location evidence="9">Membrane</location>
        <topology evidence="9">Single-pass type II membrane protein</topology>
    </subcellularLocation>
</comment>
<dbReference type="InterPro" id="IPR019533">
    <property type="entry name" value="Peptidase_S26"/>
</dbReference>
<keyword evidence="8" id="KW-0812">Transmembrane</keyword>
<dbReference type="PANTHER" id="PTHR43390:SF1">
    <property type="entry name" value="CHLOROPLAST PROCESSING PEPTIDASE"/>
    <property type="match status" value="1"/>
</dbReference>
<dbReference type="InterPro" id="IPR019757">
    <property type="entry name" value="Pept_S26A_signal_pept_1_Lys-AS"/>
</dbReference>
<dbReference type="STRING" id="156889.Mmc1_0906"/>
<keyword evidence="8" id="KW-0472">Membrane</keyword>
<evidence type="ECO:0000256" key="3">
    <source>
        <dbReference type="ARBA" id="ARBA00013208"/>
    </source>
</evidence>
<feature type="transmembrane region" description="Helical" evidence="8">
    <location>
        <begin position="9"/>
        <end position="28"/>
    </location>
</feature>
<evidence type="ECO:0000256" key="1">
    <source>
        <dbReference type="ARBA" id="ARBA00000677"/>
    </source>
</evidence>
<proteinExistence type="inferred from homology"/>
<reference evidence="12" key="1">
    <citation type="journal article" date="2009" name="Appl. Environ. Microbiol.">
        <title>Complete genome sequence of the chemolithoautotrophic marine magnetotactic coccus strain MC-1.</title>
        <authorList>
            <person name="Schubbe S."/>
            <person name="Williams T.J."/>
            <person name="Xie G."/>
            <person name="Kiss H.E."/>
            <person name="Brettin T.S."/>
            <person name="Martinez D."/>
            <person name="Ross C.A."/>
            <person name="Schuler D."/>
            <person name="Cox B.L."/>
            <person name="Nealson K.H."/>
            <person name="Bazylinski D.A."/>
        </authorList>
    </citation>
    <scope>NUCLEOTIDE SEQUENCE [LARGE SCALE GENOMIC DNA]</scope>
    <source>
        <strain evidence="12">ATCC BAA-1437 / JCM 17883 / MC-1</strain>
    </source>
</reference>
<dbReference type="GO" id="GO:0016020">
    <property type="term" value="C:membrane"/>
    <property type="evidence" value="ECO:0007669"/>
    <property type="project" value="UniProtKB-SubCell"/>
</dbReference>
<sequence length="288" mass="33058">MVKRQRKHLWHGALFMLTGLFMLGGYVVVGPDGGKVVEQFHLWTAVAVVLILGGGVMMLRGRRWFEKESVALEYYDAIVVALGFALLIRTFVIEPFKIPSGSMIPTLLVGDYLFVNKFAYGYRIPYTQNRILMGDGPQHGDIVVFKFPMDPSKDYIKRIVGLPGDRIAYENKRLYVNGKPLDYKIAGEYSYLNEYERRIDTLGLQENNGERSYRVLIQPNVPSAFPMEQVVPEGHYFAMGDNRDNSNDSRYWGMVPAFRLVGRATRLFWSWDHVEGRVRFDRVGDAIR</sequence>
<dbReference type="OrthoDB" id="9815782at2"/>
<feature type="transmembrane region" description="Helical" evidence="8">
    <location>
        <begin position="71"/>
        <end position="92"/>
    </location>
</feature>
<dbReference type="CDD" id="cd06530">
    <property type="entry name" value="S26_SPase_I"/>
    <property type="match status" value="1"/>
</dbReference>
<dbReference type="MEROPS" id="S26.001"/>
<dbReference type="PROSITE" id="PS00760">
    <property type="entry name" value="SPASE_I_2"/>
    <property type="match status" value="1"/>
</dbReference>
<feature type="active site" evidence="7">
    <location>
        <position position="157"/>
    </location>
</feature>
<dbReference type="SUPFAM" id="SSF51306">
    <property type="entry name" value="LexA/Signal peptidase"/>
    <property type="match status" value="1"/>
</dbReference>
<dbReference type="PANTHER" id="PTHR43390">
    <property type="entry name" value="SIGNAL PEPTIDASE I"/>
    <property type="match status" value="1"/>
</dbReference>
<dbReference type="EC" id="3.4.21.89" evidence="3 8"/>
<protein>
    <recommendedName>
        <fullName evidence="4 8">Signal peptidase I</fullName>
        <ecNumber evidence="3 8">3.4.21.89</ecNumber>
    </recommendedName>
</protein>
<keyword evidence="12" id="KW-1185">Reference proteome</keyword>
<dbReference type="AlphaFoldDB" id="A0L632"/>
<keyword evidence="6 8" id="KW-0378">Hydrolase</keyword>
<evidence type="ECO:0000313" key="12">
    <source>
        <dbReference type="Proteomes" id="UP000002586"/>
    </source>
</evidence>
<feature type="transmembrane region" description="Helical" evidence="8">
    <location>
        <begin position="40"/>
        <end position="59"/>
    </location>
</feature>
<feature type="domain" description="Peptidase S26" evidence="10">
    <location>
        <begin position="73"/>
        <end position="269"/>
    </location>
</feature>
<evidence type="ECO:0000256" key="5">
    <source>
        <dbReference type="ARBA" id="ARBA00022670"/>
    </source>
</evidence>
<name>A0L632_MAGMM</name>
<dbReference type="GO" id="GO:0009003">
    <property type="term" value="F:signal peptidase activity"/>
    <property type="evidence" value="ECO:0007669"/>
    <property type="project" value="UniProtKB-EC"/>
</dbReference>
<keyword evidence="5 8" id="KW-0645">Protease</keyword>
<dbReference type="GO" id="GO:0006465">
    <property type="term" value="P:signal peptide processing"/>
    <property type="evidence" value="ECO:0007669"/>
    <property type="project" value="InterPro"/>
</dbReference>
<gene>
    <name evidence="11" type="ordered locus">Mmc1_0906</name>
</gene>
<comment type="catalytic activity">
    <reaction evidence="1 8">
        <text>Cleavage of hydrophobic, N-terminal signal or leader sequences from secreted and periplasmic proteins.</text>
        <dbReference type="EC" id="3.4.21.89"/>
    </reaction>
</comment>
<evidence type="ECO:0000256" key="6">
    <source>
        <dbReference type="ARBA" id="ARBA00022801"/>
    </source>
</evidence>
<evidence type="ECO:0000259" key="10">
    <source>
        <dbReference type="Pfam" id="PF10502"/>
    </source>
</evidence>